<evidence type="ECO:0000256" key="1">
    <source>
        <dbReference type="SAM" id="MobiDB-lite"/>
    </source>
</evidence>
<dbReference type="PANTHER" id="PTHR38631:SF1">
    <property type="entry name" value="DUF2780 DOMAIN-CONTAINING PROTEIN-RELATED"/>
    <property type="match status" value="1"/>
</dbReference>
<dbReference type="PANTHER" id="PTHR38631">
    <property type="match status" value="1"/>
</dbReference>
<organism evidence="2 3">
    <name type="scientific">Caenorhabditis japonica</name>
    <dbReference type="NCBI Taxonomy" id="281687"/>
    <lineage>
        <taxon>Eukaryota</taxon>
        <taxon>Metazoa</taxon>
        <taxon>Ecdysozoa</taxon>
        <taxon>Nematoda</taxon>
        <taxon>Chromadorea</taxon>
        <taxon>Rhabditida</taxon>
        <taxon>Rhabditina</taxon>
        <taxon>Rhabditomorpha</taxon>
        <taxon>Rhabditoidea</taxon>
        <taxon>Rhabditidae</taxon>
        <taxon>Peloderinae</taxon>
        <taxon>Caenorhabditis</taxon>
    </lineage>
</organism>
<name>A0A8R1DMD0_CAEJA</name>
<accession>A0A8R1DMD0</accession>
<feature type="compositionally biased region" description="Basic and acidic residues" evidence="1">
    <location>
        <begin position="323"/>
        <end position="339"/>
    </location>
</feature>
<evidence type="ECO:0000313" key="3">
    <source>
        <dbReference type="Proteomes" id="UP000005237"/>
    </source>
</evidence>
<keyword evidence="3" id="KW-1185">Reference proteome</keyword>
<reference evidence="2" key="2">
    <citation type="submission" date="2022-06" db="UniProtKB">
        <authorList>
            <consortium name="EnsemblMetazoa"/>
        </authorList>
    </citation>
    <scope>IDENTIFICATION</scope>
    <source>
        <strain evidence="2">DF5081</strain>
    </source>
</reference>
<feature type="region of interest" description="Disordered" evidence="1">
    <location>
        <begin position="319"/>
        <end position="339"/>
    </location>
</feature>
<proteinExistence type="predicted"/>
<feature type="region of interest" description="Disordered" evidence="1">
    <location>
        <begin position="1"/>
        <end position="150"/>
    </location>
</feature>
<evidence type="ECO:0000313" key="2">
    <source>
        <dbReference type="EnsemblMetazoa" id="CJA06070.1"/>
    </source>
</evidence>
<dbReference type="EnsemblMetazoa" id="CJA06070.1">
    <property type="protein sequence ID" value="CJA06070.1"/>
    <property type="gene ID" value="WBGene00125274"/>
</dbReference>
<sequence length="339" mass="38046">MFCQIKIMGKSRSKSKSASCSRSAVKDKKKKKEAKEAKLSEEKSAGSTGKSLSAESKSKSSQLTPKKSDDGKKSSESGRKEDKKEKRRDRDKGNNSEEKSANARKSAEERSADENNKSAETVKKSEKDKEDASIFEEVAGPASPAQANSRGIKNKMRWKIDVEPVDVNGEQKMSDVLEKLDKLRKKNKAKGDESSGEELIMMSARVLQLVKLEALISKEITDPDQEILKSYCRSGDQEGKAEALLEKITLVILNAIVSKNEFVRQITIPGQLRMFAVDEKKAKLPMMALIMARKDLFYTSWSKPNRDVEKDLDGTWTNMTVKKGKDKDKDKEKEKEKEK</sequence>
<dbReference type="Proteomes" id="UP000005237">
    <property type="component" value="Unassembled WGS sequence"/>
</dbReference>
<protein>
    <submittedName>
        <fullName evidence="2">Uncharacterized protein</fullName>
    </submittedName>
</protein>
<feature type="compositionally biased region" description="Low complexity" evidence="1">
    <location>
        <begin position="50"/>
        <end position="61"/>
    </location>
</feature>
<feature type="compositionally biased region" description="Basic and acidic residues" evidence="1">
    <location>
        <begin position="33"/>
        <end position="44"/>
    </location>
</feature>
<dbReference type="AlphaFoldDB" id="A0A8R1DMD0"/>
<reference evidence="3" key="1">
    <citation type="submission" date="2010-08" db="EMBL/GenBank/DDBJ databases">
        <authorList>
            <consortium name="Caenorhabditis japonica Sequencing Consortium"/>
            <person name="Wilson R.K."/>
        </authorList>
    </citation>
    <scope>NUCLEOTIDE SEQUENCE [LARGE SCALE GENOMIC DNA]</scope>
    <source>
        <strain evidence="3">DF5081</strain>
    </source>
</reference>
<feature type="compositionally biased region" description="Basic and acidic residues" evidence="1">
    <location>
        <begin position="66"/>
        <end position="132"/>
    </location>
</feature>